<feature type="compositionally biased region" description="Low complexity" evidence="2">
    <location>
        <begin position="51"/>
        <end position="65"/>
    </location>
</feature>
<dbReference type="AlphaFoldDB" id="A0A0A1TQY3"/>
<dbReference type="SUPFAM" id="SSF53335">
    <property type="entry name" value="S-adenosyl-L-methionine-dependent methyltransferases"/>
    <property type="match status" value="1"/>
</dbReference>
<feature type="compositionally biased region" description="Low complexity" evidence="2">
    <location>
        <begin position="129"/>
        <end position="139"/>
    </location>
</feature>
<evidence type="ECO:0000313" key="3">
    <source>
        <dbReference type="EMBL" id="CEJ93552.1"/>
    </source>
</evidence>
<dbReference type="GO" id="GO:0032259">
    <property type="term" value="P:methylation"/>
    <property type="evidence" value="ECO:0007669"/>
    <property type="project" value="UniProtKB-KW"/>
</dbReference>
<dbReference type="OrthoDB" id="184880at2759"/>
<dbReference type="STRING" id="1531966.A0A0A1TQY3"/>
<gene>
    <name evidence="3" type="ORF">VHEMI09132</name>
</gene>
<name>A0A0A1TQY3_9HYPO</name>
<dbReference type="Pfam" id="PF13489">
    <property type="entry name" value="Methyltransf_23"/>
    <property type="match status" value="1"/>
</dbReference>
<feature type="compositionally biased region" description="Polar residues" evidence="2">
    <location>
        <begin position="140"/>
        <end position="196"/>
    </location>
</feature>
<proteinExistence type="inferred from homology"/>
<dbReference type="EMBL" id="CDHN01000005">
    <property type="protein sequence ID" value="CEJ93552.1"/>
    <property type="molecule type" value="Genomic_DNA"/>
</dbReference>
<dbReference type="GO" id="GO:0008168">
    <property type="term" value="F:methyltransferase activity"/>
    <property type="evidence" value="ECO:0007669"/>
    <property type="project" value="UniProtKB-KW"/>
</dbReference>
<comment type="similarity">
    <text evidence="1">Belongs to the methyltransferase superfamily. LaeA methyltransferase family.</text>
</comment>
<dbReference type="Gene3D" id="3.40.50.150">
    <property type="entry name" value="Vaccinia Virus protein VP39"/>
    <property type="match status" value="1"/>
</dbReference>
<dbReference type="HOGENOM" id="CLU_010595_7_2_1"/>
<dbReference type="PANTHER" id="PTHR43591">
    <property type="entry name" value="METHYLTRANSFERASE"/>
    <property type="match status" value="1"/>
</dbReference>
<dbReference type="Proteomes" id="UP000039046">
    <property type="component" value="Unassembled WGS sequence"/>
</dbReference>
<feature type="compositionally biased region" description="Basic and acidic residues" evidence="2">
    <location>
        <begin position="7"/>
        <end position="28"/>
    </location>
</feature>
<dbReference type="PANTHER" id="PTHR43591:SF10">
    <property type="entry name" value="ABC TRANSMEMBRANE TYPE-1 DOMAIN-CONTAINING PROTEIN-RELATED"/>
    <property type="match status" value="1"/>
</dbReference>
<dbReference type="CDD" id="cd02440">
    <property type="entry name" value="AdoMet_MTases"/>
    <property type="match status" value="1"/>
</dbReference>
<keyword evidence="3" id="KW-0489">Methyltransferase</keyword>
<dbReference type="InterPro" id="IPR029063">
    <property type="entry name" value="SAM-dependent_MTases_sf"/>
</dbReference>
<protein>
    <submittedName>
        <fullName evidence="3">Putative Methyltransferase domain-containing protein</fullName>
    </submittedName>
</protein>
<keyword evidence="3" id="KW-0808">Transferase</keyword>
<feature type="region of interest" description="Disordered" evidence="2">
    <location>
        <begin position="264"/>
        <end position="290"/>
    </location>
</feature>
<evidence type="ECO:0000313" key="4">
    <source>
        <dbReference type="Proteomes" id="UP000039046"/>
    </source>
</evidence>
<feature type="region of interest" description="Disordered" evidence="2">
    <location>
        <begin position="1"/>
        <end position="196"/>
    </location>
</feature>
<evidence type="ECO:0000256" key="2">
    <source>
        <dbReference type="SAM" id="MobiDB-lite"/>
    </source>
</evidence>
<accession>A0A0A1TQY3</accession>
<keyword evidence="4" id="KW-1185">Reference proteome</keyword>
<reference evidence="3 4" key="1">
    <citation type="journal article" date="2015" name="Genome Announc.">
        <title>Draft Genome Sequence and Gene Annotation of the Entomopathogenic Fungus Verticillium hemipterigenum.</title>
        <authorList>
            <person name="Horn F."/>
            <person name="Habel A."/>
            <person name="Scharf D.H."/>
            <person name="Dworschak J."/>
            <person name="Brakhage A.A."/>
            <person name="Guthke R."/>
            <person name="Hertweck C."/>
            <person name="Linde J."/>
        </authorList>
    </citation>
    <scope>NUCLEOTIDE SEQUENCE [LARGE SCALE GENOMIC DNA]</scope>
</reference>
<sequence length="587" mass="64327">MTVIETEPEKAHEPRAELPKADETRPSHDTTTTTAPKPSDEIIHNTHQHPTHTPTDEPTVAAALKPVPPIPPPAVAATPAASDAHTEHKSPIPVPAAVASTPKETPDHIDTSNGHTPAVLPTQHHHTATHTTTDPTSTTEANDTKSNVPTDSFPQTAATTATEPVHSSGTHTSVETSTADESHATSTPLTSNPETTTVPLTAESIAQIAPANAGRPTSLLSYPLTHPNGASMFPTLTQAEQEDLAREALDQAQVNIIAESFHYQGHDENGSDGGYESDGNSSASTSAESSVRDYLYENGRRYHSFREGIYNFPNDDVEQEREDMKHAMLKLLCSQKLHFSPIGENPQQILDMGTGTGIWAIEMGDQYPSAQVLGVDLSPIQPDWLPPNVKFLVDDIESPWLYPRNHFDFIHSRHTVMAFKNWEKLFRRSLEHLKPGGWIELQEIHHSPRSAGGDGNVPPDHPIARFWSMVSLGLAELGINLNIAADGQLASAMQSAGFVNVTERVLHVPIGTWPKNKVLKTVGLYWRTILLDGLQAIALGPLTRGLRWKREEVEVFLTEVRRAYHDNVALMYMPLHVVYGQKPVDMF</sequence>
<organism evidence="3 4">
    <name type="scientific">[Torrubiella] hemipterigena</name>
    <dbReference type="NCBI Taxonomy" id="1531966"/>
    <lineage>
        <taxon>Eukaryota</taxon>
        <taxon>Fungi</taxon>
        <taxon>Dikarya</taxon>
        <taxon>Ascomycota</taxon>
        <taxon>Pezizomycotina</taxon>
        <taxon>Sordariomycetes</taxon>
        <taxon>Hypocreomycetidae</taxon>
        <taxon>Hypocreales</taxon>
        <taxon>Clavicipitaceae</taxon>
        <taxon>Clavicipitaceae incertae sedis</taxon>
        <taxon>'Torrubiella' clade</taxon>
    </lineage>
</organism>
<evidence type="ECO:0000256" key="1">
    <source>
        <dbReference type="ARBA" id="ARBA00038158"/>
    </source>
</evidence>